<name>A0A177AR01_9BILA</name>
<keyword evidence="2" id="KW-1185">Reference proteome</keyword>
<dbReference type="EMBL" id="LWCA01001863">
    <property type="protein sequence ID" value="OAF64405.1"/>
    <property type="molecule type" value="Genomic_DNA"/>
</dbReference>
<organism evidence="1 2">
    <name type="scientific">Intoshia linei</name>
    <dbReference type="NCBI Taxonomy" id="1819745"/>
    <lineage>
        <taxon>Eukaryota</taxon>
        <taxon>Metazoa</taxon>
        <taxon>Spiralia</taxon>
        <taxon>Lophotrochozoa</taxon>
        <taxon>Mesozoa</taxon>
        <taxon>Orthonectida</taxon>
        <taxon>Rhopaluridae</taxon>
        <taxon>Intoshia</taxon>
    </lineage>
</organism>
<protein>
    <submittedName>
        <fullName evidence="1">Uncharacterized protein</fullName>
    </submittedName>
</protein>
<evidence type="ECO:0000313" key="2">
    <source>
        <dbReference type="Proteomes" id="UP000078046"/>
    </source>
</evidence>
<sequence length="107" mass="12424">CNTIIHCIYCSYTDSKLQCTRCNKYYTPYVGKLNVGICKETYGRNRVYCKACNKLTYYTGLSICVIFTESFDYGDIYCGTQNSFCYRHLKFLKVLSCALVPVIFLYL</sequence>
<comment type="caution">
    <text evidence="1">The sequence shown here is derived from an EMBL/GenBank/DDBJ whole genome shotgun (WGS) entry which is preliminary data.</text>
</comment>
<feature type="non-terminal residue" evidence="1">
    <location>
        <position position="1"/>
    </location>
</feature>
<dbReference type="Proteomes" id="UP000078046">
    <property type="component" value="Unassembled WGS sequence"/>
</dbReference>
<dbReference type="AlphaFoldDB" id="A0A177AR01"/>
<proteinExistence type="predicted"/>
<accession>A0A177AR01</accession>
<reference evidence="1 2" key="1">
    <citation type="submission" date="2016-04" db="EMBL/GenBank/DDBJ databases">
        <title>The genome of Intoshia linei affirms orthonectids as highly simplified spiralians.</title>
        <authorList>
            <person name="Mikhailov K.V."/>
            <person name="Slusarev G.S."/>
            <person name="Nikitin M.A."/>
            <person name="Logacheva M.D."/>
            <person name="Penin A."/>
            <person name="Aleoshin V."/>
            <person name="Panchin Y.V."/>
        </authorList>
    </citation>
    <scope>NUCLEOTIDE SEQUENCE [LARGE SCALE GENOMIC DNA]</scope>
    <source>
        <strain evidence="1">Intl2013</strain>
        <tissue evidence="1">Whole animal</tissue>
    </source>
</reference>
<evidence type="ECO:0000313" key="1">
    <source>
        <dbReference type="EMBL" id="OAF64405.1"/>
    </source>
</evidence>
<gene>
    <name evidence="1" type="ORF">A3Q56_07887</name>
</gene>